<gene>
    <name evidence="1" type="ORF">BpHYR1_039396</name>
</gene>
<name>A0A3M7SUZ5_BRAPC</name>
<keyword evidence="2" id="KW-1185">Reference proteome</keyword>
<proteinExistence type="predicted"/>
<dbReference type="Proteomes" id="UP000276133">
    <property type="component" value="Unassembled WGS sequence"/>
</dbReference>
<evidence type="ECO:0000313" key="1">
    <source>
        <dbReference type="EMBL" id="RNA39408.1"/>
    </source>
</evidence>
<reference evidence="1 2" key="1">
    <citation type="journal article" date="2018" name="Sci. Rep.">
        <title>Genomic signatures of local adaptation to the degree of environmental predictability in rotifers.</title>
        <authorList>
            <person name="Franch-Gras L."/>
            <person name="Hahn C."/>
            <person name="Garcia-Roger E.M."/>
            <person name="Carmona M.J."/>
            <person name="Serra M."/>
            <person name="Gomez A."/>
        </authorList>
    </citation>
    <scope>NUCLEOTIDE SEQUENCE [LARGE SCALE GENOMIC DNA]</scope>
    <source>
        <strain evidence="1">HYR1</strain>
    </source>
</reference>
<dbReference type="AlphaFoldDB" id="A0A3M7SUZ5"/>
<evidence type="ECO:0000313" key="2">
    <source>
        <dbReference type="Proteomes" id="UP000276133"/>
    </source>
</evidence>
<dbReference type="EMBL" id="REGN01000752">
    <property type="protein sequence ID" value="RNA39408.1"/>
    <property type="molecule type" value="Genomic_DNA"/>
</dbReference>
<sequence>MDVSTVSRNKILLEGEILILINGYPGTSVPGFKLEKLRRASMVGPPPNVIVVIMQSYLTIDNKSIVFISFLYLLKKISKNLFFINARTNCFLLETLTDFHKNEVLSGLHVNLNVVLELYEFSIESLFKLKKMKKLTNFDLKFYSYYYLRVLRKTTLPSFLEYCLLNFMFFLANI</sequence>
<comment type="caution">
    <text evidence="1">The sequence shown here is derived from an EMBL/GenBank/DDBJ whole genome shotgun (WGS) entry which is preliminary data.</text>
</comment>
<accession>A0A3M7SUZ5</accession>
<organism evidence="1 2">
    <name type="scientific">Brachionus plicatilis</name>
    <name type="common">Marine rotifer</name>
    <name type="synonym">Brachionus muelleri</name>
    <dbReference type="NCBI Taxonomy" id="10195"/>
    <lineage>
        <taxon>Eukaryota</taxon>
        <taxon>Metazoa</taxon>
        <taxon>Spiralia</taxon>
        <taxon>Gnathifera</taxon>
        <taxon>Rotifera</taxon>
        <taxon>Eurotatoria</taxon>
        <taxon>Monogononta</taxon>
        <taxon>Pseudotrocha</taxon>
        <taxon>Ploima</taxon>
        <taxon>Brachionidae</taxon>
        <taxon>Brachionus</taxon>
    </lineage>
</organism>
<protein>
    <submittedName>
        <fullName evidence="1">Uncharacterized protein</fullName>
    </submittedName>
</protein>